<comment type="caution">
    <text evidence="1">The sequence shown here is derived from an EMBL/GenBank/DDBJ whole genome shotgun (WGS) entry which is preliminary data.</text>
</comment>
<evidence type="ECO:0000313" key="2">
    <source>
        <dbReference type="Proteomes" id="UP001138961"/>
    </source>
</evidence>
<keyword evidence="2" id="KW-1185">Reference proteome</keyword>
<accession>A0ABS8BSU9</accession>
<proteinExistence type="predicted"/>
<reference evidence="1" key="1">
    <citation type="submission" date="2021-10" db="EMBL/GenBank/DDBJ databases">
        <title>Loktanella gaetbuli sp. nov., isolated from a tidal flat.</title>
        <authorList>
            <person name="Park S."/>
            <person name="Yoon J.-H."/>
        </authorList>
    </citation>
    <scope>NUCLEOTIDE SEQUENCE</scope>
    <source>
        <strain evidence="1">TSTF-M6</strain>
    </source>
</reference>
<protein>
    <submittedName>
        <fullName evidence="1">Uncharacterized protein</fullName>
    </submittedName>
</protein>
<dbReference type="RefSeq" id="WP_226747564.1">
    <property type="nucleotide sequence ID" value="NZ_JAJATZ010000002.1"/>
</dbReference>
<organism evidence="1 2">
    <name type="scientific">Loktanella gaetbuli</name>
    <dbReference type="NCBI Taxonomy" id="2881335"/>
    <lineage>
        <taxon>Bacteria</taxon>
        <taxon>Pseudomonadati</taxon>
        <taxon>Pseudomonadota</taxon>
        <taxon>Alphaproteobacteria</taxon>
        <taxon>Rhodobacterales</taxon>
        <taxon>Roseobacteraceae</taxon>
        <taxon>Loktanella</taxon>
    </lineage>
</organism>
<dbReference type="Proteomes" id="UP001138961">
    <property type="component" value="Unassembled WGS sequence"/>
</dbReference>
<evidence type="ECO:0000313" key="1">
    <source>
        <dbReference type="EMBL" id="MCB5198659.1"/>
    </source>
</evidence>
<sequence length="59" mass="6330">MANMMADNTKMDGEQAAILRDLCEKTGHPFSDQMSASKAAALIDELSLQVDGTDLSGER</sequence>
<gene>
    <name evidence="1" type="ORF">LGQ03_05355</name>
</gene>
<name>A0ABS8BSU9_9RHOB</name>
<dbReference type="EMBL" id="JAJATZ010000002">
    <property type="protein sequence ID" value="MCB5198659.1"/>
    <property type="molecule type" value="Genomic_DNA"/>
</dbReference>